<feature type="region of interest" description="Disordered" evidence="1">
    <location>
        <begin position="18"/>
        <end position="50"/>
    </location>
</feature>
<evidence type="ECO:0000313" key="2">
    <source>
        <dbReference type="EMBL" id="CAG8764508.1"/>
    </source>
</evidence>
<evidence type="ECO:0000313" key="3">
    <source>
        <dbReference type="Proteomes" id="UP000789901"/>
    </source>
</evidence>
<organism evidence="2 3">
    <name type="scientific">Gigaspora margarita</name>
    <dbReference type="NCBI Taxonomy" id="4874"/>
    <lineage>
        <taxon>Eukaryota</taxon>
        <taxon>Fungi</taxon>
        <taxon>Fungi incertae sedis</taxon>
        <taxon>Mucoromycota</taxon>
        <taxon>Glomeromycotina</taxon>
        <taxon>Glomeromycetes</taxon>
        <taxon>Diversisporales</taxon>
        <taxon>Gigasporaceae</taxon>
        <taxon>Gigaspora</taxon>
    </lineage>
</organism>
<protein>
    <submittedName>
        <fullName evidence="2">8467_t:CDS:1</fullName>
    </submittedName>
</protein>
<keyword evidence="3" id="KW-1185">Reference proteome</keyword>
<dbReference type="Proteomes" id="UP000789901">
    <property type="component" value="Unassembled WGS sequence"/>
</dbReference>
<evidence type="ECO:0000256" key="1">
    <source>
        <dbReference type="SAM" id="MobiDB-lite"/>
    </source>
</evidence>
<comment type="caution">
    <text evidence="2">The sequence shown here is derived from an EMBL/GenBank/DDBJ whole genome shotgun (WGS) entry which is preliminary data.</text>
</comment>
<dbReference type="EMBL" id="CAJVQB010013789">
    <property type="protein sequence ID" value="CAG8764508.1"/>
    <property type="molecule type" value="Genomic_DNA"/>
</dbReference>
<gene>
    <name evidence="2" type="ORF">GMARGA_LOCUS17867</name>
</gene>
<feature type="compositionally biased region" description="Acidic residues" evidence="1">
    <location>
        <begin position="26"/>
        <end position="37"/>
    </location>
</feature>
<proteinExistence type="predicted"/>
<name>A0ABN7VG91_GIGMA</name>
<reference evidence="2 3" key="1">
    <citation type="submission" date="2021-06" db="EMBL/GenBank/DDBJ databases">
        <authorList>
            <person name="Kallberg Y."/>
            <person name="Tangrot J."/>
            <person name="Rosling A."/>
        </authorList>
    </citation>
    <scope>NUCLEOTIDE SEQUENCE [LARGE SCALE GENOMIC DNA]</scope>
    <source>
        <strain evidence="2 3">120-4 pot B 10/14</strain>
    </source>
</reference>
<sequence>MESKTEFDEVDLCFASNIESNNLPDSEAEADLTDSEEGLYPLTKEQSFAD</sequence>
<accession>A0ABN7VG91</accession>